<evidence type="ECO:0000256" key="2">
    <source>
        <dbReference type="ARBA" id="ARBA00022679"/>
    </source>
</evidence>
<name>A0A0F9FUJ5_9ZZZZ</name>
<reference evidence="3" key="1">
    <citation type="journal article" date="2015" name="Nature">
        <title>Complex archaea that bridge the gap between prokaryotes and eukaryotes.</title>
        <authorList>
            <person name="Spang A."/>
            <person name="Saw J.H."/>
            <person name="Jorgensen S.L."/>
            <person name="Zaremba-Niedzwiedzka K."/>
            <person name="Martijn J."/>
            <person name="Lind A.E."/>
            <person name="van Eijk R."/>
            <person name="Schleper C."/>
            <person name="Guy L."/>
            <person name="Ettema T.J."/>
        </authorList>
    </citation>
    <scope>NUCLEOTIDE SEQUENCE</scope>
</reference>
<protein>
    <recommendedName>
        <fullName evidence="4">DNA (cytosine-5-)-methyltransferase</fullName>
    </recommendedName>
</protein>
<keyword evidence="2" id="KW-0808">Transferase</keyword>
<comment type="caution">
    <text evidence="3">The sequence shown here is derived from an EMBL/GenBank/DDBJ whole genome shotgun (WGS) entry which is preliminary data.</text>
</comment>
<dbReference type="SUPFAM" id="SSF53335">
    <property type="entry name" value="S-adenosyl-L-methionine-dependent methyltransferases"/>
    <property type="match status" value="1"/>
</dbReference>
<dbReference type="GO" id="GO:0032259">
    <property type="term" value="P:methylation"/>
    <property type="evidence" value="ECO:0007669"/>
    <property type="project" value="UniProtKB-KW"/>
</dbReference>
<accession>A0A0F9FUJ5</accession>
<evidence type="ECO:0000256" key="1">
    <source>
        <dbReference type="ARBA" id="ARBA00022603"/>
    </source>
</evidence>
<dbReference type="GO" id="GO:0008168">
    <property type="term" value="F:methyltransferase activity"/>
    <property type="evidence" value="ECO:0007669"/>
    <property type="project" value="UniProtKB-KW"/>
</dbReference>
<proteinExistence type="predicted"/>
<evidence type="ECO:0000313" key="3">
    <source>
        <dbReference type="EMBL" id="KKL89933.1"/>
    </source>
</evidence>
<sequence length="268" mass="31088">MKWMFSLKVLDLFCGGGGASMGMHQALEEANIKHTIVGIDIREMPDYPFEFVQADIFKIGYINYNYFDFIWASPPCQAFTISNKSLRNKGFKYPNLIPITRELLLKTGKPFIIENVSAAPIRKNLLLCGEMFGLKVFRHRIFEIEGFKCYQPKHPKHRDIVGKGKYTVITGGAFRMPEKKRRKEKLNLNYGTYDDWCKAMGIHWISLEYTDKKSRKSYNTENSGPTLCSNHPLAEAIPPAYSKFIMEEYLRNHPTIMDFIQEEKIMKC</sequence>
<gene>
    <name evidence="3" type="ORF">LCGC14_1909710</name>
</gene>
<dbReference type="InterPro" id="IPR029063">
    <property type="entry name" value="SAM-dependent_MTases_sf"/>
</dbReference>
<keyword evidence="1" id="KW-0489">Methyltransferase</keyword>
<organism evidence="3">
    <name type="scientific">marine sediment metagenome</name>
    <dbReference type="NCBI Taxonomy" id="412755"/>
    <lineage>
        <taxon>unclassified sequences</taxon>
        <taxon>metagenomes</taxon>
        <taxon>ecological metagenomes</taxon>
    </lineage>
</organism>
<dbReference type="Gene3D" id="3.40.50.150">
    <property type="entry name" value="Vaccinia Virus protein VP39"/>
    <property type="match status" value="1"/>
</dbReference>
<dbReference type="InterPro" id="IPR001525">
    <property type="entry name" value="C5_MeTfrase"/>
</dbReference>
<dbReference type="Pfam" id="PF00145">
    <property type="entry name" value="DNA_methylase"/>
    <property type="match status" value="1"/>
</dbReference>
<dbReference type="AlphaFoldDB" id="A0A0F9FUJ5"/>
<dbReference type="EMBL" id="LAZR01020151">
    <property type="protein sequence ID" value="KKL89933.1"/>
    <property type="molecule type" value="Genomic_DNA"/>
</dbReference>
<evidence type="ECO:0008006" key="4">
    <source>
        <dbReference type="Google" id="ProtNLM"/>
    </source>
</evidence>